<evidence type="ECO:0000313" key="3">
    <source>
        <dbReference type="Proteomes" id="UP001058098"/>
    </source>
</evidence>
<protein>
    <submittedName>
        <fullName evidence="2">Uncharacterized protein</fullName>
    </submittedName>
</protein>
<gene>
    <name evidence="2" type="ORF">IHQ72_29525</name>
</gene>
<dbReference type="RefSeq" id="WP_258119100.1">
    <property type="nucleotide sequence ID" value="NZ_CP062229.1"/>
</dbReference>
<feature type="compositionally biased region" description="Low complexity" evidence="1">
    <location>
        <begin position="47"/>
        <end position="77"/>
    </location>
</feature>
<feature type="region of interest" description="Disordered" evidence="1">
    <location>
        <begin position="1"/>
        <end position="90"/>
    </location>
</feature>
<dbReference type="Proteomes" id="UP001058098">
    <property type="component" value="Chromosome"/>
</dbReference>
<dbReference type="EMBL" id="CP062229">
    <property type="protein sequence ID" value="UVC14710.1"/>
    <property type="molecule type" value="Genomic_DNA"/>
</dbReference>
<reference evidence="2" key="1">
    <citation type="submission" date="2020-09" db="EMBL/GenBank/DDBJ databases">
        <title>Rhizobia associated with sainfoin plants.</title>
        <authorList>
            <person name="Asharfi S."/>
            <person name="Kuzmanovic N."/>
            <person name="Bunk B."/>
            <person name="Sproeer C."/>
            <person name="Becker M."/>
            <person name="Thuenen T."/>
        </authorList>
    </citation>
    <scope>NUCLEOTIDE SEQUENCE</scope>
    <source>
        <strain evidence="2">OM4</strain>
    </source>
</reference>
<feature type="compositionally biased region" description="Low complexity" evidence="1">
    <location>
        <begin position="11"/>
        <end position="23"/>
    </location>
</feature>
<sequence length="364" mass="37844">MAELLGQDLIAPALETDPAATPAAPAPAPQPAVIVSDDLDDLELQNAKAAAQAEEAKPAAPAEPGIETPAAAATPGAPEKPKDQQEQQPAAPMIPKARFDEVNNKNDELARQNAFLAGQVEALKVRGPAAPAPAATPPAPATPPAADRLIAVGTQIDALAKKYDAGEISYAELKTQERALTNQEQAIREEILLAKVPQQQAQQPTATTDLYLDQLTAELEAKHPYLAAIESDSDFDYLVMKAKESFAAERVELPKGPIGSLRLRERVALLSDKYGPMLTGKTLAVPGATPAAPAPATPAAPGLSPDAAARAAKIAMQGNMPPNVASMTGSAGEVISEASIENMSDDDLAALPIATRHRFLGITT</sequence>
<evidence type="ECO:0000313" key="2">
    <source>
        <dbReference type="EMBL" id="UVC14710.1"/>
    </source>
</evidence>
<accession>A0ABY5QU49</accession>
<name>A0ABY5QU49_9HYPH</name>
<keyword evidence="3" id="KW-1185">Reference proteome</keyword>
<proteinExistence type="predicted"/>
<organism evidence="2 3">
    <name type="scientific">Mesorhizobium onobrychidis</name>
    <dbReference type="NCBI Taxonomy" id="2775404"/>
    <lineage>
        <taxon>Bacteria</taxon>
        <taxon>Pseudomonadati</taxon>
        <taxon>Pseudomonadota</taxon>
        <taxon>Alphaproteobacteria</taxon>
        <taxon>Hyphomicrobiales</taxon>
        <taxon>Phyllobacteriaceae</taxon>
        <taxon>Mesorhizobium</taxon>
    </lineage>
</organism>
<evidence type="ECO:0000256" key="1">
    <source>
        <dbReference type="SAM" id="MobiDB-lite"/>
    </source>
</evidence>